<dbReference type="Gene3D" id="1.10.940.10">
    <property type="entry name" value="NusB-like"/>
    <property type="match status" value="1"/>
</dbReference>
<keyword evidence="5" id="KW-0804">Transcription</keyword>
<name>A0A2V1K522_9ACTO</name>
<dbReference type="PANTHER" id="PTHR11078:SF3">
    <property type="entry name" value="ANTITERMINATION NUSB DOMAIN-CONTAINING PROTEIN"/>
    <property type="match status" value="1"/>
</dbReference>
<keyword evidence="8" id="KW-1185">Reference proteome</keyword>
<comment type="caution">
    <text evidence="7">The sequence shown here is derived from an EMBL/GenBank/DDBJ whole genome shotgun (WGS) entry which is preliminary data.</text>
</comment>
<dbReference type="GO" id="GO:0003723">
    <property type="term" value="F:RNA binding"/>
    <property type="evidence" value="ECO:0007669"/>
    <property type="project" value="UniProtKB-KW"/>
</dbReference>
<evidence type="ECO:0000256" key="2">
    <source>
        <dbReference type="ARBA" id="ARBA00022814"/>
    </source>
</evidence>
<dbReference type="InterPro" id="IPR006027">
    <property type="entry name" value="NusB_RsmB_TIM44"/>
</dbReference>
<dbReference type="InterPro" id="IPR035926">
    <property type="entry name" value="NusB-like_sf"/>
</dbReference>
<comment type="similarity">
    <text evidence="1">Belongs to the NusB family.</text>
</comment>
<dbReference type="EMBL" id="QETB01000003">
    <property type="protein sequence ID" value="PWF26402.1"/>
    <property type="molecule type" value="Genomic_DNA"/>
</dbReference>
<protein>
    <submittedName>
        <fullName evidence="7">N utilization substance protein B</fullName>
    </submittedName>
</protein>
<dbReference type="RefSeq" id="WP_109093474.1">
    <property type="nucleotide sequence ID" value="NZ_CAMELQ010000019.1"/>
</dbReference>
<dbReference type="GO" id="GO:0031564">
    <property type="term" value="P:transcription antitermination"/>
    <property type="evidence" value="ECO:0007669"/>
    <property type="project" value="UniProtKB-KW"/>
</dbReference>
<reference evidence="8" key="1">
    <citation type="submission" date="2018-05" db="EMBL/GenBank/DDBJ databases">
        <authorList>
            <person name="Li Y."/>
        </authorList>
    </citation>
    <scope>NUCLEOTIDE SEQUENCE [LARGE SCALE GENOMIC DNA]</scope>
    <source>
        <strain evidence="8">sk1b4</strain>
    </source>
</reference>
<dbReference type="OrthoDB" id="3528057at2"/>
<dbReference type="PANTHER" id="PTHR11078">
    <property type="entry name" value="N UTILIZATION SUBSTANCE PROTEIN B-RELATED"/>
    <property type="match status" value="1"/>
</dbReference>
<keyword evidence="2" id="KW-0889">Transcription antitermination</keyword>
<evidence type="ECO:0000256" key="1">
    <source>
        <dbReference type="ARBA" id="ARBA00005952"/>
    </source>
</evidence>
<accession>A0A2V1K522</accession>
<gene>
    <name evidence="7" type="ORF">DD236_05945</name>
</gene>
<dbReference type="AlphaFoldDB" id="A0A2V1K522"/>
<dbReference type="Proteomes" id="UP000245283">
    <property type="component" value="Unassembled WGS sequence"/>
</dbReference>
<evidence type="ECO:0000256" key="5">
    <source>
        <dbReference type="ARBA" id="ARBA00023163"/>
    </source>
</evidence>
<evidence type="ECO:0000259" key="6">
    <source>
        <dbReference type="Pfam" id="PF01029"/>
    </source>
</evidence>
<evidence type="ECO:0000313" key="8">
    <source>
        <dbReference type="Proteomes" id="UP000245283"/>
    </source>
</evidence>
<evidence type="ECO:0000313" key="7">
    <source>
        <dbReference type="EMBL" id="PWF26402.1"/>
    </source>
</evidence>
<evidence type="ECO:0000256" key="4">
    <source>
        <dbReference type="ARBA" id="ARBA00023015"/>
    </source>
</evidence>
<dbReference type="GO" id="GO:0005829">
    <property type="term" value="C:cytosol"/>
    <property type="evidence" value="ECO:0007669"/>
    <property type="project" value="TreeGrafter"/>
</dbReference>
<keyword evidence="4" id="KW-0805">Transcription regulation</keyword>
<dbReference type="GO" id="GO:0006353">
    <property type="term" value="P:DNA-templated transcription termination"/>
    <property type="evidence" value="ECO:0007669"/>
    <property type="project" value="InterPro"/>
</dbReference>
<feature type="domain" description="NusB/RsmB/TIM44" evidence="6">
    <location>
        <begin position="5"/>
        <end position="132"/>
    </location>
</feature>
<dbReference type="SUPFAM" id="SSF48013">
    <property type="entry name" value="NusB-like"/>
    <property type="match status" value="1"/>
</dbReference>
<evidence type="ECO:0000256" key="3">
    <source>
        <dbReference type="ARBA" id="ARBA00022884"/>
    </source>
</evidence>
<dbReference type="Pfam" id="PF01029">
    <property type="entry name" value="NusB"/>
    <property type="match status" value="1"/>
</dbReference>
<dbReference type="InterPro" id="IPR011605">
    <property type="entry name" value="NusB_fam"/>
</dbReference>
<organism evidence="7 8">
    <name type="scientific">Ancrocorticia populi</name>
    <dbReference type="NCBI Taxonomy" id="2175228"/>
    <lineage>
        <taxon>Bacteria</taxon>
        <taxon>Bacillati</taxon>
        <taxon>Actinomycetota</taxon>
        <taxon>Actinomycetes</taxon>
        <taxon>Actinomycetales</taxon>
        <taxon>Actinomycetaceae</taxon>
        <taxon>Ancrocorticia</taxon>
    </lineage>
</organism>
<keyword evidence="3" id="KW-0694">RNA-binding</keyword>
<sequence length="141" mass="15770">MARTTQRRRALDVIFEADERELLDEEGVLSLLEERQLVSTAQVPIGEFGSQIVRAYASDMINVDTLIEAASEDWALDRMNTVDRSILRLGTAELTVLHTERAAVVSQWASIARELSTDRSVGFVMGVLNKVADIRARETHN</sequence>
<proteinExistence type="inferred from homology"/>